<keyword evidence="2" id="KW-0662">Pyridine nucleotide biosynthesis</keyword>
<sequence>MMTDYSAVAPLFHTDAYKLDHKRQYDLAGKVTRVYSNYTNRKSRIPGVDAVVHFGLQAYIQRYLMDEFEPFFSAGRSQACRLYEARVAQILGPQAAKGIGSDHIRALHALGYLPLRFCAVPEGTPVPIGVPSFTVENTHPDFYWLTNFVETGLSAGIWQASTSATIAHEYRKVLEEAAQNSGSDLAGVDWQCHDFSYRGMSSHESAAASGAAHLLSFTGTDSLVSLDWIDRYYGGSYVVGSVPATEHSVMCTGIESVGELETFSRLLDLYPSGVVSVVSDTFDLWRVLIEYLPALRDKILARNGKLVIRPDSGDPEKILCGDPDASAGTPQWRGVLHLLYDTFGGARNDAGFIELNPRVGAIYGDSITLDRARSITERMARLRWASTNVVFGVGSFTYQYNTRDTFGSAMKATWAEVNGKGVNLLKDPVTDDGTKKSATGRLAVLRKSKAFGGQMFLVEKAGLAAELNSLLQPVWQDGQFMRRQSFADVRETLNRGGIHASEVDRNARISGRGEVA</sequence>
<dbReference type="PIRSF" id="PIRSF005943">
    <property type="entry name" value="NMPRT"/>
    <property type="match status" value="1"/>
</dbReference>
<organism evidence="9 10">
    <name type="scientific">Mycobacteroides abscessus subsp. abscessus</name>
    <dbReference type="NCBI Taxonomy" id="1185650"/>
    <lineage>
        <taxon>Bacteria</taxon>
        <taxon>Bacillati</taxon>
        <taxon>Actinomycetota</taxon>
        <taxon>Actinomycetes</taxon>
        <taxon>Mycobacteriales</taxon>
        <taxon>Mycobacteriaceae</taxon>
        <taxon>Mycobacteroides</taxon>
        <taxon>Mycobacteroides abscessus</taxon>
    </lineage>
</organism>
<comment type="caution">
    <text evidence="9">The sequence shown here is derived from an EMBL/GenBank/DDBJ whole genome shotgun (WGS) entry which is preliminary data.</text>
</comment>
<dbReference type="Pfam" id="PF04095">
    <property type="entry name" value="NAPRTase"/>
    <property type="match status" value="1"/>
</dbReference>
<evidence type="ECO:0000313" key="9">
    <source>
        <dbReference type="EMBL" id="SIB23116.1"/>
    </source>
</evidence>
<dbReference type="PANTHER" id="PTHR43816">
    <property type="entry name" value="NICOTINAMIDE PHOSPHORIBOSYLTRANSFERASE"/>
    <property type="match status" value="1"/>
</dbReference>
<dbReference type="InterPro" id="IPR016471">
    <property type="entry name" value="Nicotinamide_PRibTrfase"/>
</dbReference>
<gene>
    <name evidence="9" type="ORF">SAMEA2070301_03312</name>
</gene>
<dbReference type="PANTHER" id="PTHR43816:SF1">
    <property type="entry name" value="NICOTINAMIDE PHOSPHORIBOSYLTRANSFERASE"/>
    <property type="match status" value="1"/>
</dbReference>
<dbReference type="Proteomes" id="UP000185210">
    <property type="component" value="Unassembled WGS sequence"/>
</dbReference>
<comment type="similarity">
    <text evidence="1">Belongs to the NAPRTase family.</text>
</comment>
<protein>
    <recommendedName>
        <fullName evidence="7">Nicotinamide phosphoribosyltransferase</fullName>
        <ecNumber evidence="6">2.4.2.12</ecNumber>
    </recommendedName>
</protein>
<evidence type="ECO:0000256" key="6">
    <source>
        <dbReference type="ARBA" id="ARBA00035024"/>
    </source>
</evidence>
<dbReference type="EMBL" id="FSHM01000004">
    <property type="protein sequence ID" value="SIB23116.1"/>
    <property type="molecule type" value="Genomic_DNA"/>
</dbReference>
<dbReference type="InterPro" id="IPR013785">
    <property type="entry name" value="Aldolase_TIM"/>
</dbReference>
<keyword evidence="4" id="KW-0808">Transferase</keyword>
<dbReference type="InterPro" id="IPR036068">
    <property type="entry name" value="Nicotinate_pribotase-like_C"/>
</dbReference>
<proteinExistence type="inferred from homology"/>
<evidence type="ECO:0000256" key="4">
    <source>
        <dbReference type="ARBA" id="ARBA00022679"/>
    </source>
</evidence>
<dbReference type="SUPFAM" id="SSF51690">
    <property type="entry name" value="Nicotinate/Quinolinate PRTase C-terminal domain-like"/>
    <property type="match status" value="1"/>
</dbReference>
<evidence type="ECO:0000256" key="3">
    <source>
        <dbReference type="ARBA" id="ARBA00022676"/>
    </source>
</evidence>
<evidence type="ECO:0000256" key="7">
    <source>
        <dbReference type="ARBA" id="ARBA00035036"/>
    </source>
</evidence>
<keyword evidence="3 9" id="KW-0328">Glycosyltransferase</keyword>
<dbReference type="Gene3D" id="3.20.20.70">
    <property type="entry name" value="Aldolase class I"/>
    <property type="match status" value="1"/>
</dbReference>
<dbReference type="NCBIfam" id="NF006629">
    <property type="entry name" value="PRK09198.1"/>
    <property type="match status" value="1"/>
</dbReference>
<evidence type="ECO:0000259" key="8">
    <source>
        <dbReference type="Pfam" id="PF04095"/>
    </source>
</evidence>
<comment type="pathway">
    <text evidence="5">Cofactor biosynthesis; NAD(+) biosynthesis; nicotinamide D-ribonucleotide from 5-phospho-alpha-D-ribose 1-diphosphate and nicotinamide: step 1/1.</text>
</comment>
<evidence type="ECO:0000313" key="10">
    <source>
        <dbReference type="Proteomes" id="UP000185210"/>
    </source>
</evidence>
<evidence type="ECO:0000256" key="2">
    <source>
        <dbReference type="ARBA" id="ARBA00022642"/>
    </source>
</evidence>
<accession>A0AB38D179</accession>
<dbReference type="AlphaFoldDB" id="A0AB38D179"/>
<dbReference type="EC" id="2.4.2.12" evidence="6"/>
<evidence type="ECO:0000256" key="1">
    <source>
        <dbReference type="ARBA" id="ARBA00010897"/>
    </source>
</evidence>
<dbReference type="GO" id="GO:0009435">
    <property type="term" value="P:NAD+ biosynthetic process"/>
    <property type="evidence" value="ECO:0007669"/>
    <property type="project" value="InterPro"/>
</dbReference>
<feature type="domain" description="Nicotinate/nicotinamide phosphoribosyltransferase" evidence="8">
    <location>
        <begin position="191"/>
        <end position="441"/>
    </location>
</feature>
<evidence type="ECO:0000256" key="5">
    <source>
        <dbReference type="ARBA" id="ARBA00035007"/>
    </source>
</evidence>
<reference evidence="9 10" key="1">
    <citation type="submission" date="2016-11" db="EMBL/GenBank/DDBJ databases">
        <authorList>
            <consortium name="Pathogen Informatics"/>
        </authorList>
    </citation>
    <scope>NUCLEOTIDE SEQUENCE [LARGE SCALE GENOMIC DNA]</scope>
    <source>
        <strain evidence="9 10">104</strain>
    </source>
</reference>
<dbReference type="GO" id="GO:0047280">
    <property type="term" value="F:nicotinamide phosphoribosyltransferase activity"/>
    <property type="evidence" value="ECO:0007669"/>
    <property type="project" value="UniProtKB-EC"/>
</dbReference>
<name>A0AB38D179_9MYCO</name>
<dbReference type="InterPro" id="IPR041525">
    <property type="entry name" value="N/Namide_PRibTrfase"/>
</dbReference>